<keyword evidence="2" id="KW-0645">Protease</keyword>
<evidence type="ECO:0000313" key="9">
    <source>
        <dbReference type="EMBL" id="PAK20899.1"/>
    </source>
</evidence>
<evidence type="ECO:0000256" key="2">
    <source>
        <dbReference type="ARBA" id="ARBA00022670"/>
    </source>
</evidence>
<evidence type="ECO:0000256" key="1">
    <source>
        <dbReference type="ARBA" id="ARBA00011073"/>
    </source>
</evidence>
<protein>
    <recommendedName>
        <fullName evidence="8">Peptidase S8/S53 domain-containing protein</fullName>
    </recommendedName>
</protein>
<proteinExistence type="inferred from homology"/>
<feature type="chain" id="PRO_5012921894" description="Peptidase S8/S53 domain-containing protein" evidence="7">
    <location>
        <begin position="25"/>
        <end position="682"/>
    </location>
</feature>
<gene>
    <name evidence="9" type="ORF">CJJ23_04800</name>
</gene>
<comment type="caution">
    <text evidence="9">The sequence shown here is derived from an EMBL/GenBank/DDBJ whole genome shotgun (WGS) entry which is preliminary data.</text>
</comment>
<comment type="caution">
    <text evidence="5">Lacks conserved residue(s) required for the propagation of feature annotation.</text>
</comment>
<feature type="domain" description="Peptidase S8/S53" evidence="8">
    <location>
        <begin position="297"/>
        <end position="517"/>
    </location>
</feature>
<evidence type="ECO:0000256" key="6">
    <source>
        <dbReference type="SAM" id="MobiDB-lite"/>
    </source>
</evidence>
<evidence type="ECO:0000256" key="7">
    <source>
        <dbReference type="SAM" id="SignalP"/>
    </source>
</evidence>
<name>A0A269THE5_9BACT</name>
<dbReference type="InterPro" id="IPR036852">
    <property type="entry name" value="Peptidase_S8/S53_dom_sf"/>
</dbReference>
<dbReference type="GO" id="GO:0006508">
    <property type="term" value="P:proteolysis"/>
    <property type="evidence" value="ECO:0007669"/>
    <property type="project" value="UniProtKB-KW"/>
</dbReference>
<dbReference type="PANTHER" id="PTHR43399:SF4">
    <property type="entry name" value="CELL WALL-ASSOCIATED PROTEASE"/>
    <property type="match status" value="1"/>
</dbReference>
<dbReference type="Gene3D" id="3.40.50.200">
    <property type="entry name" value="Peptidase S8/S53 domain"/>
    <property type="match status" value="1"/>
</dbReference>
<dbReference type="AlphaFoldDB" id="A0A269THE5"/>
<evidence type="ECO:0000256" key="4">
    <source>
        <dbReference type="ARBA" id="ARBA00022825"/>
    </source>
</evidence>
<accession>A0A269THE5</accession>
<feature type="signal peptide" evidence="7">
    <location>
        <begin position="1"/>
        <end position="24"/>
    </location>
</feature>
<feature type="region of interest" description="Disordered" evidence="6">
    <location>
        <begin position="186"/>
        <end position="233"/>
    </location>
</feature>
<feature type="compositionally biased region" description="Pro residues" evidence="6">
    <location>
        <begin position="211"/>
        <end position="228"/>
    </location>
</feature>
<evidence type="ECO:0000313" key="10">
    <source>
        <dbReference type="Proteomes" id="UP000216943"/>
    </source>
</evidence>
<keyword evidence="3" id="KW-0378">Hydrolase</keyword>
<evidence type="ECO:0000259" key="8">
    <source>
        <dbReference type="Pfam" id="PF00082"/>
    </source>
</evidence>
<reference evidence="10" key="1">
    <citation type="submission" date="2017-08" db="EMBL/GenBank/DDBJ databases">
        <authorList>
            <person name="Alvarez-Ponce D."/>
            <person name="Weitzman C.L."/>
            <person name="Tillett R.L."/>
            <person name="Sandmeier F.C."/>
            <person name="Tracy C.R."/>
        </authorList>
    </citation>
    <scope>NUCLEOTIDE SEQUENCE [LARGE SCALE GENOMIC DNA]</scope>
    <source>
        <strain evidence="10">723</strain>
    </source>
</reference>
<dbReference type="InterPro" id="IPR051048">
    <property type="entry name" value="Peptidase_S8/S53_subtilisin"/>
</dbReference>
<dbReference type="RefSeq" id="WP_095335206.1">
    <property type="nucleotide sequence ID" value="NZ_NQNY01000021.1"/>
</dbReference>
<dbReference type="Proteomes" id="UP000216943">
    <property type="component" value="Unassembled WGS sequence"/>
</dbReference>
<dbReference type="InterPro" id="IPR000209">
    <property type="entry name" value="Peptidase_S8/S53_dom"/>
</dbReference>
<sequence>MKHKKIKLSLALLSVGILTISTLASVSAIETSTQNIKDVTEKTEKLVSIKEISKNLGWNYSKSKIIAPQSLNYKEQIIEDGANRIDIVFVAGINKDTLQNYLQTIKNLIGENRQYIYAEHVLTLSIAFDDQEDFKILANRLLDWKNNSDDILQINAYETGTTINKWKAVTQNNPLDDGYYYDWWSSNNQHSDPKPEPKPDPQPTPNYSQPQPIPDPTPVEPEPNPAPAPTIARWTDESNFWNGYKWGNRTRYESMGLSEEVLKNERKTARDNWYSGKRTKVAVLELLGVLNKNSSDYTSEDIIKEKNVVDKHADHVSEIIIGKQGINPYATLYADAGFTWNSYPGLINKAINNGANIINKSWGISDSDQINYNKEAQWLDNAIIANPEVIFVQAAGNDADKEALPINDSANKKFTDSFRLSLNSIIVGAISDPFSYTAQPFSERASKDNYISVSVVDTFLPGSDYGNKDKPVRGTSYSAPSITGIISLLRSNYSSYFDKGYDSLIMKSALISGSRNIDSKKFKYSSIRDEGPVVNNEVYNFDIGFGNPDFSKVRESLKNIYYFKLKPENTKNNPHQKSLYFDKDEKIRVNITWHNISSFKSTGESFKGAIPVNLSIKGPNNSGEIITATAIHDGDGKEQKVNTKTVEFGAKEKGLYTFNISFEKIEEIKDKNLDIALTYSRL</sequence>
<dbReference type="InterPro" id="IPR023828">
    <property type="entry name" value="Peptidase_S8_Ser-AS"/>
</dbReference>
<organism evidence="9 10">
    <name type="scientific">Mycoplasmopsis agassizii</name>
    <dbReference type="NCBI Taxonomy" id="33922"/>
    <lineage>
        <taxon>Bacteria</taxon>
        <taxon>Bacillati</taxon>
        <taxon>Mycoplasmatota</taxon>
        <taxon>Mycoplasmoidales</taxon>
        <taxon>Metamycoplasmataceae</taxon>
        <taxon>Mycoplasmopsis</taxon>
    </lineage>
</organism>
<dbReference type="EMBL" id="NQNY01000021">
    <property type="protein sequence ID" value="PAK20899.1"/>
    <property type="molecule type" value="Genomic_DNA"/>
</dbReference>
<dbReference type="OrthoDB" id="397876at2"/>
<dbReference type="Pfam" id="PF00082">
    <property type="entry name" value="Peptidase_S8"/>
    <property type="match status" value="1"/>
</dbReference>
<evidence type="ECO:0000256" key="3">
    <source>
        <dbReference type="ARBA" id="ARBA00022801"/>
    </source>
</evidence>
<dbReference type="GO" id="GO:0004252">
    <property type="term" value="F:serine-type endopeptidase activity"/>
    <property type="evidence" value="ECO:0007669"/>
    <property type="project" value="InterPro"/>
</dbReference>
<dbReference type="PROSITE" id="PS51892">
    <property type="entry name" value="SUBTILASE"/>
    <property type="match status" value="1"/>
</dbReference>
<dbReference type="PANTHER" id="PTHR43399">
    <property type="entry name" value="SUBTILISIN-RELATED"/>
    <property type="match status" value="1"/>
</dbReference>
<keyword evidence="4" id="KW-0720">Serine protease</keyword>
<comment type="similarity">
    <text evidence="1 5">Belongs to the peptidase S8 family.</text>
</comment>
<dbReference type="SUPFAM" id="SSF52743">
    <property type="entry name" value="Subtilisin-like"/>
    <property type="match status" value="1"/>
</dbReference>
<dbReference type="PROSITE" id="PS00138">
    <property type="entry name" value="SUBTILASE_SER"/>
    <property type="match status" value="1"/>
</dbReference>
<evidence type="ECO:0000256" key="5">
    <source>
        <dbReference type="PROSITE-ProRule" id="PRU01240"/>
    </source>
</evidence>
<keyword evidence="7" id="KW-0732">Signal</keyword>